<dbReference type="EMBL" id="KB306857">
    <property type="protein sequence ID" value="ELT99408.1"/>
    <property type="molecule type" value="Genomic_DNA"/>
</dbReference>
<protein>
    <submittedName>
        <fullName evidence="3 4">Uncharacterized protein</fullName>
    </submittedName>
</protein>
<feature type="region of interest" description="Disordered" evidence="1">
    <location>
        <begin position="259"/>
        <end position="297"/>
    </location>
</feature>
<evidence type="ECO:0000256" key="1">
    <source>
        <dbReference type="SAM" id="MobiDB-lite"/>
    </source>
</evidence>
<dbReference type="EMBL" id="AMQN01010036">
    <property type="status" value="NOT_ANNOTATED_CDS"/>
    <property type="molecule type" value="Genomic_DNA"/>
</dbReference>
<evidence type="ECO:0000256" key="2">
    <source>
        <dbReference type="SAM" id="Phobius"/>
    </source>
</evidence>
<dbReference type="EnsemblMetazoa" id="CapteT219893">
    <property type="protein sequence ID" value="CapteP219893"/>
    <property type="gene ID" value="CapteG219893"/>
</dbReference>
<dbReference type="AlphaFoldDB" id="R7TZN2"/>
<sequence>MSSVLSFLYFYRRGEDLIPEFDMCFDNGTLFTNEELLVKREFILSTAIHNCVCRIGRKDAVNVDLSLYKFQCDDSEIPCPWKLEIFKDGCLEKDYCCKSSWSPLRVPFKADLSTIHLRMTQANTRTIKFSSQIRISTKDDDGSNTAMETQCGAPEDSAEFCPTTTTEELTTTTEALTTTTEALTTTTEELTTTAEATTKEESRTRFSDDTIYNPTEAGQSVSGSDSTTIAIAVGAAAGAAAILLILVAFICCCCSRSPSGSETGIGPMDKPFVDEDPDEPERYQTTLPMTTRSTSSRQMTNMAYDGGEMYQNIPGIPSNP</sequence>
<keyword evidence="5" id="KW-1185">Reference proteome</keyword>
<keyword evidence="2" id="KW-0812">Transmembrane</keyword>
<keyword evidence="2" id="KW-1133">Transmembrane helix</keyword>
<feature type="region of interest" description="Disordered" evidence="1">
    <location>
        <begin position="138"/>
        <end position="160"/>
    </location>
</feature>
<feature type="compositionally biased region" description="Polar residues" evidence="1">
    <location>
        <begin position="210"/>
        <end position="223"/>
    </location>
</feature>
<keyword evidence="2" id="KW-0472">Membrane</keyword>
<feature type="region of interest" description="Disordered" evidence="1">
    <location>
        <begin position="184"/>
        <end position="223"/>
    </location>
</feature>
<evidence type="ECO:0000313" key="3">
    <source>
        <dbReference type="EMBL" id="ELT99408.1"/>
    </source>
</evidence>
<evidence type="ECO:0000313" key="4">
    <source>
        <dbReference type="EnsemblMetazoa" id="CapteP219893"/>
    </source>
</evidence>
<reference evidence="3 5" key="2">
    <citation type="journal article" date="2013" name="Nature">
        <title>Insights into bilaterian evolution from three spiralian genomes.</title>
        <authorList>
            <person name="Simakov O."/>
            <person name="Marletaz F."/>
            <person name="Cho S.J."/>
            <person name="Edsinger-Gonzales E."/>
            <person name="Havlak P."/>
            <person name="Hellsten U."/>
            <person name="Kuo D.H."/>
            <person name="Larsson T."/>
            <person name="Lv J."/>
            <person name="Arendt D."/>
            <person name="Savage R."/>
            <person name="Osoegawa K."/>
            <person name="de Jong P."/>
            <person name="Grimwood J."/>
            <person name="Chapman J.A."/>
            <person name="Shapiro H."/>
            <person name="Aerts A."/>
            <person name="Otillar R.P."/>
            <person name="Terry A.Y."/>
            <person name="Boore J.L."/>
            <person name="Grigoriev I.V."/>
            <person name="Lindberg D.R."/>
            <person name="Seaver E.C."/>
            <person name="Weisblat D.A."/>
            <person name="Putnam N.H."/>
            <person name="Rokhsar D.S."/>
        </authorList>
    </citation>
    <scope>NUCLEOTIDE SEQUENCE</scope>
    <source>
        <strain evidence="3 5">I ESC-2004</strain>
    </source>
</reference>
<gene>
    <name evidence="3" type="ORF">CAPTEDRAFT_219893</name>
</gene>
<dbReference type="HOGENOM" id="CLU_869434_0_0_1"/>
<reference evidence="5" key="1">
    <citation type="submission" date="2012-12" db="EMBL/GenBank/DDBJ databases">
        <authorList>
            <person name="Hellsten U."/>
            <person name="Grimwood J."/>
            <person name="Chapman J.A."/>
            <person name="Shapiro H."/>
            <person name="Aerts A."/>
            <person name="Otillar R.P."/>
            <person name="Terry A.Y."/>
            <person name="Boore J.L."/>
            <person name="Simakov O."/>
            <person name="Marletaz F."/>
            <person name="Cho S.-J."/>
            <person name="Edsinger-Gonzales E."/>
            <person name="Havlak P."/>
            <person name="Kuo D.-H."/>
            <person name="Larsson T."/>
            <person name="Lv J."/>
            <person name="Arendt D."/>
            <person name="Savage R."/>
            <person name="Osoegawa K."/>
            <person name="de Jong P."/>
            <person name="Lindberg D.R."/>
            <person name="Seaver E.C."/>
            <person name="Weisblat D.A."/>
            <person name="Putnam N.H."/>
            <person name="Grigoriev I.V."/>
            <person name="Rokhsar D.S."/>
        </authorList>
    </citation>
    <scope>NUCLEOTIDE SEQUENCE</scope>
    <source>
        <strain evidence="5">I ESC-2004</strain>
    </source>
</reference>
<evidence type="ECO:0000313" key="5">
    <source>
        <dbReference type="Proteomes" id="UP000014760"/>
    </source>
</evidence>
<feature type="compositionally biased region" description="Low complexity" evidence="1">
    <location>
        <begin position="184"/>
        <end position="196"/>
    </location>
</feature>
<organism evidence="3">
    <name type="scientific">Capitella teleta</name>
    <name type="common">Polychaete worm</name>
    <dbReference type="NCBI Taxonomy" id="283909"/>
    <lineage>
        <taxon>Eukaryota</taxon>
        <taxon>Metazoa</taxon>
        <taxon>Spiralia</taxon>
        <taxon>Lophotrochozoa</taxon>
        <taxon>Annelida</taxon>
        <taxon>Polychaeta</taxon>
        <taxon>Sedentaria</taxon>
        <taxon>Scolecida</taxon>
        <taxon>Capitellidae</taxon>
        <taxon>Capitella</taxon>
    </lineage>
</organism>
<feature type="compositionally biased region" description="Basic and acidic residues" evidence="1">
    <location>
        <begin position="197"/>
        <end position="208"/>
    </location>
</feature>
<reference evidence="4" key="3">
    <citation type="submission" date="2015-06" db="UniProtKB">
        <authorList>
            <consortium name="EnsemblMetazoa"/>
        </authorList>
    </citation>
    <scope>IDENTIFICATION</scope>
</reference>
<dbReference type="Proteomes" id="UP000014760">
    <property type="component" value="Unassembled WGS sequence"/>
</dbReference>
<feature type="transmembrane region" description="Helical" evidence="2">
    <location>
        <begin position="229"/>
        <end position="250"/>
    </location>
</feature>
<proteinExistence type="predicted"/>
<name>R7TZN2_CAPTE</name>
<accession>R7TZN2</accession>